<name>A0A3N4K0U3_9PEZI</name>
<dbReference type="Proteomes" id="UP000276215">
    <property type="component" value="Unassembled WGS sequence"/>
</dbReference>
<dbReference type="AlphaFoldDB" id="A0A3N4K0U3"/>
<sequence length="188" mass="20902">MYRTTASTHPFATPLPPKSHNPNARKIYSTVPYPQHIIIKNPFNLAQTIDTILELLPQMPRITQPVQLPLFMIIPPSKPAKASSRTINFFPFLAVIETDFVGVWISTDTGDTIQLYPLFGSPRFHLSFFIFHSRACGRAGKRHDDDADDEGMRGGGDVNITCLLVQPCALCRTNSTCTGIITRATICE</sequence>
<organism evidence="2 3">
    <name type="scientific">Choiromyces venosus 120613-1</name>
    <dbReference type="NCBI Taxonomy" id="1336337"/>
    <lineage>
        <taxon>Eukaryota</taxon>
        <taxon>Fungi</taxon>
        <taxon>Dikarya</taxon>
        <taxon>Ascomycota</taxon>
        <taxon>Pezizomycotina</taxon>
        <taxon>Pezizomycetes</taxon>
        <taxon>Pezizales</taxon>
        <taxon>Tuberaceae</taxon>
        <taxon>Choiromyces</taxon>
    </lineage>
</organism>
<dbReference type="EMBL" id="ML120386">
    <property type="protein sequence ID" value="RPA99534.1"/>
    <property type="molecule type" value="Genomic_DNA"/>
</dbReference>
<evidence type="ECO:0000256" key="1">
    <source>
        <dbReference type="SAM" id="MobiDB-lite"/>
    </source>
</evidence>
<feature type="compositionally biased region" description="Polar residues" evidence="1">
    <location>
        <begin position="1"/>
        <end position="10"/>
    </location>
</feature>
<reference evidence="2 3" key="1">
    <citation type="journal article" date="2018" name="Nat. Ecol. Evol.">
        <title>Pezizomycetes genomes reveal the molecular basis of ectomycorrhizal truffle lifestyle.</title>
        <authorList>
            <person name="Murat C."/>
            <person name="Payen T."/>
            <person name="Noel B."/>
            <person name="Kuo A."/>
            <person name="Morin E."/>
            <person name="Chen J."/>
            <person name="Kohler A."/>
            <person name="Krizsan K."/>
            <person name="Balestrini R."/>
            <person name="Da Silva C."/>
            <person name="Montanini B."/>
            <person name="Hainaut M."/>
            <person name="Levati E."/>
            <person name="Barry K.W."/>
            <person name="Belfiori B."/>
            <person name="Cichocki N."/>
            <person name="Clum A."/>
            <person name="Dockter R.B."/>
            <person name="Fauchery L."/>
            <person name="Guy J."/>
            <person name="Iotti M."/>
            <person name="Le Tacon F."/>
            <person name="Lindquist E.A."/>
            <person name="Lipzen A."/>
            <person name="Malagnac F."/>
            <person name="Mello A."/>
            <person name="Molinier V."/>
            <person name="Miyauchi S."/>
            <person name="Poulain J."/>
            <person name="Riccioni C."/>
            <person name="Rubini A."/>
            <person name="Sitrit Y."/>
            <person name="Splivallo R."/>
            <person name="Traeger S."/>
            <person name="Wang M."/>
            <person name="Zifcakova L."/>
            <person name="Wipf D."/>
            <person name="Zambonelli A."/>
            <person name="Paolocci F."/>
            <person name="Nowrousian M."/>
            <person name="Ottonello S."/>
            <person name="Baldrian P."/>
            <person name="Spatafora J.W."/>
            <person name="Henrissat B."/>
            <person name="Nagy L.G."/>
            <person name="Aury J.M."/>
            <person name="Wincker P."/>
            <person name="Grigoriev I.V."/>
            <person name="Bonfante P."/>
            <person name="Martin F.M."/>
        </authorList>
    </citation>
    <scope>NUCLEOTIDE SEQUENCE [LARGE SCALE GENOMIC DNA]</scope>
    <source>
        <strain evidence="2 3">120613-1</strain>
    </source>
</reference>
<evidence type="ECO:0000313" key="3">
    <source>
        <dbReference type="Proteomes" id="UP000276215"/>
    </source>
</evidence>
<keyword evidence="3" id="KW-1185">Reference proteome</keyword>
<gene>
    <name evidence="2" type="ORF">L873DRAFT_889533</name>
</gene>
<proteinExistence type="predicted"/>
<protein>
    <submittedName>
        <fullName evidence="2">Uncharacterized protein</fullName>
    </submittedName>
</protein>
<accession>A0A3N4K0U3</accession>
<evidence type="ECO:0000313" key="2">
    <source>
        <dbReference type="EMBL" id="RPA99534.1"/>
    </source>
</evidence>
<feature type="region of interest" description="Disordered" evidence="1">
    <location>
        <begin position="1"/>
        <end position="23"/>
    </location>
</feature>